<dbReference type="OrthoDB" id="771201at2"/>
<proteinExistence type="predicted"/>
<dbReference type="EMBL" id="PYLS01000004">
    <property type="protein sequence ID" value="PST84004.1"/>
    <property type="molecule type" value="Genomic_DNA"/>
</dbReference>
<reference evidence="1 2" key="1">
    <citation type="submission" date="2018-03" db="EMBL/GenBank/DDBJ databases">
        <authorList>
            <person name="Keele B.F."/>
        </authorList>
    </citation>
    <scope>NUCLEOTIDE SEQUENCE [LARGE SCALE GENOMIC DNA]</scope>
    <source>
        <strain evidence="1 2">YL28-9</strain>
    </source>
</reference>
<evidence type="ECO:0000313" key="2">
    <source>
        <dbReference type="Proteomes" id="UP000240912"/>
    </source>
</evidence>
<keyword evidence="2" id="KW-1185">Reference proteome</keyword>
<protein>
    <submittedName>
        <fullName evidence="1">Uncharacterized protein</fullName>
    </submittedName>
</protein>
<dbReference type="Proteomes" id="UP000240912">
    <property type="component" value="Unassembled WGS sequence"/>
</dbReference>
<organism evidence="1 2">
    <name type="scientific">Pedobacter yulinensis</name>
    <dbReference type="NCBI Taxonomy" id="2126353"/>
    <lineage>
        <taxon>Bacteria</taxon>
        <taxon>Pseudomonadati</taxon>
        <taxon>Bacteroidota</taxon>
        <taxon>Sphingobacteriia</taxon>
        <taxon>Sphingobacteriales</taxon>
        <taxon>Sphingobacteriaceae</taxon>
        <taxon>Pedobacter</taxon>
    </lineage>
</organism>
<accession>A0A2T3HNH7</accession>
<dbReference type="AlphaFoldDB" id="A0A2T3HNH7"/>
<dbReference type="RefSeq" id="WP_107213994.1">
    <property type="nucleotide sequence ID" value="NZ_KZ686268.1"/>
</dbReference>
<comment type="caution">
    <text evidence="1">The sequence shown here is derived from an EMBL/GenBank/DDBJ whole genome shotgun (WGS) entry which is preliminary data.</text>
</comment>
<sequence>MAKQTSSKEHVEAVAQTIMSGFIPKDPEATSFSFHFTLPPDSHYQASYLLNEKREWQLSSVVPVERD</sequence>
<gene>
    <name evidence="1" type="ORF">C7T94_04505</name>
</gene>
<evidence type="ECO:0000313" key="1">
    <source>
        <dbReference type="EMBL" id="PST84004.1"/>
    </source>
</evidence>
<name>A0A2T3HNH7_9SPHI</name>